<feature type="compositionally biased region" description="Low complexity" evidence="1">
    <location>
        <begin position="133"/>
        <end position="142"/>
    </location>
</feature>
<organism evidence="3">
    <name type="scientific">Arthroderma gypseum (strain ATCC MYA-4604 / CBS 118893)</name>
    <name type="common">Microsporum gypseum</name>
    <dbReference type="NCBI Taxonomy" id="535722"/>
    <lineage>
        <taxon>Eukaryota</taxon>
        <taxon>Fungi</taxon>
        <taxon>Dikarya</taxon>
        <taxon>Ascomycota</taxon>
        <taxon>Pezizomycotina</taxon>
        <taxon>Eurotiomycetes</taxon>
        <taxon>Eurotiomycetidae</taxon>
        <taxon>Onygenales</taxon>
        <taxon>Arthrodermataceae</taxon>
        <taxon>Nannizzia</taxon>
    </lineage>
</organism>
<feature type="region of interest" description="Disordered" evidence="1">
    <location>
        <begin position="126"/>
        <end position="237"/>
    </location>
</feature>
<dbReference type="InParanoid" id="E5QYZ1"/>
<dbReference type="eggNOG" id="ENOG502T5FD">
    <property type="taxonomic scope" value="Eukaryota"/>
</dbReference>
<feature type="compositionally biased region" description="Basic and acidic residues" evidence="1">
    <location>
        <begin position="215"/>
        <end position="228"/>
    </location>
</feature>
<feature type="compositionally biased region" description="Basic residues" evidence="1">
    <location>
        <begin position="1"/>
        <end position="12"/>
    </location>
</feature>
<reference evidence="3" key="1">
    <citation type="journal article" date="2012" name="MBio">
        <title>Comparative genome analysis of Trichophyton rubrum and related dermatophytes reveals candidate genes involved in infection.</title>
        <authorList>
            <person name="Martinez D.A."/>
            <person name="Oliver B.G."/>
            <person name="Graeser Y."/>
            <person name="Goldberg J.M."/>
            <person name="Li W."/>
            <person name="Martinez-Rossi N.M."/>
            <person name="Monod M."/>
            <person name="Shelest E."/>
            <person name="Barton R.C."/>
            <person name="Birch E."/>
            <person name="Brakhage A.A."/>
            <person name="Chen Z."/>
            <person name="Gurr S.J."/>
            <person name="Heiman D."/>
            <person name="Heitman J."/>
            <person name="Kosti I."/>
            <person name="Rossi A."/>
            <person name="Saif S."/>
            <person name="Samalova M."/>
            <person name="Saunders C.W."/>
            <person name="Shea T."/>
            <person name="Summerbell R.C."/>
            <person name="Xu J."/>
            <person name="Young S."/>
            <person name="Zeng Q."/>
            <person name="Birren B.W."/>
            <person name="Cuomo C.A."/>
            <person name="White T.C."/>
        </authorList>
    </citation>
    <scope>NUCLEOTIDE SEQUENCE [LARGE SCALE GENOMIC DNA]</scope>
    <source>
        <strain evidence="3">ATCC MYA-4604 / CBS 118893</strain>
    </source>
</reference>
<accession>E5QYZ1</accession>
<dbReference type="OMA" id="FVWVFET"/>
<evidence type="ECO:0000313" key="3">
    <source>
        <dbReference type="Proteomes" id="UP000002669"/>
    </source>
</evidence>
<proteinExistence type="predicted"/>
<protein>
    <submittedName>
        <fullName evidence="2">Uncharacterized protein</fullName>
    </submittedName>
</protein>
<evidence type="ECO:0000313" key="2">
    <source>
        <dbReference type="EMBL" id="EFQ98114.1"/>
    </source>
</evidence>
<dbReference type="EMBL" id="DS989822">
    <property type="protein sequence ID" value="EFQ98114.1"/>
    <property type="molecule type" value="Genomic_DNA"/>
</dbReference>
<dbReference type="VEuPathDB" id="FungiDB:MGYG_01152"/>
<dbReference type="RefSeq" id="XP_003177066.1">
    <property type="nucleotide sequence ID" value="XM_003177018.1"/>
</dbReference>
<sequence>MAPRKARASKKAKVVETPEPSIEAGAETSLAEVEAVGRPRRVGCLMLFVGNHEDKGEDVDYWRVRLGWAGDEEPRDIYHRYEAVGDPTQAGEDAQLPPLRFVWVFETGEWVDKAVMLRERAQKAQKEEEERQAASLAASAEAKTGRGGYRRARAQPVASDAAPDAGHQDAAKRVDAEGRAEGEDGAGHQPPSEPEVKKRGRKPVAAKAAPKRKRGQDDGNEQAKEPAAKRRIKTTQA</sequence>
<feature type="region of interest" description="Disordered" evidence="1">
    <location>
        <begin position="1"/>
        <end position="26"/>
    </location>
</feature>
<name>E5QYZ1_ARTGP</name>
<dbReference type="Proteomes" id="UP000002669">
    <property type="component" value="Unassembled WGS sequence"/>
</dbReference>
<gene>
    <name evidence="2" type="ORF">MGYG_01152</name>
</gene>
<feature type="compositionally biased region" description="Basic residues" evidence="1">
    <location>
        <begin position="198"/>
        <end position="214"/>
    </location>
</feature>
<keyword evidence="3" id="KW-1185">Reference proteome</keyword>
<dbReference type="HOGENOM" id="CLU_1116435_0_0_1"/>
<dbReference type="AlphaFoldDB" id="E5QYZ1"/>
<dbReference type="GeneID" id="10032391"/>
<feature type="compositionally biased region" description="Basic and acidic residues" evidence="1">
    <location>
        <begin position="166"/>
        <end position="186"/>
    </location>
</feature>
<evidence type="ECO:0000256" key="1">
    <source>
        <dbReference type="SAM" id="MobiDB-lite"/>
    </source>
</evidence>
<dbReference type="OrthoDB" id="4174098at2759"/>